<sequence>MGIENFRKALNYYLLKHQYSNAETDDLLKAFDLFSYKPVRKIMNAWLKRSGYPMLKVRQNGNCYSLKQEKFSINGVNSEEEKKMLWKIPMIYKFEMNGESKKLVFRKRERSCFSKNIFDTNVDAIGLYRTQYTSD</sequence>
<dbReference type="SUPFAM" id="SSF55486">
    <property type="entry name" value="Metalloproteases ('zincins'), catalytic domain"/>
    <property type="match status" value="1"/>
</dbReference>
<dbReference type="Proteomes" id="UP000288716">
    <property type="component" value="Unassembled WGS sequence"/>
</dbReference>
<keyword evidence="1" id="KW-0378">Hydrolase</keyword>
<organism evidence="1 2">
    <name type="scientific">Leptotrombidium deliense</name>
    <dbReference type="NCBI Taxonomy" id="299467"/>
    <lineage>
        <taxon>Eukaryota</taxon>
        <taxon>Metazoa</taxon>
        <taxon>Ecdysozoa</taxon>
        <taxon>Arthropoda</taxon>
        <taxon>Chelicerata</taxon>
        <taxon>Arachnida</taxon>
        <taxon>Acari</taxon>
        <taxon>Acariformes</taxon>
        <taxon>Trombidiformes</taxon>
        <taxon>Prostigmata</taxon>
        <taxon>Anystina</taxon>
        <taxon>Parasitengona</taxon>
        <taxon>Trombiculoidea</taxon>
        <taxon>Trombiculidae</taxon>
        <taxon>Leptotrombidium</taxon>
    </lineage>
</organism>
<dbReference type="OrthoDB" id="275509at2759"/>
<dbReference type="GO" id="GO:0008270">
    <property type="term" value="F:zinc ion binding"/>
    <property type="evidence" value="ECO:0007669"/>
    <property type="project" value="TreeGrafter"/>
</dbReference>
<comment type="caution">
    <text evidence="1">The sequence shown here is derived from an EMBL/GenBank/DDBJ whole genome shotgun (WGS) entry which is preliminary data.</text>
</comment>
<dbReference type="AlphaFoldDB" id="A0A443RTG8"/>
<dbReference type="GO" id="GO:0070006">
    <property type="term" value="F:metalloaminopeptidase activity"/>
    <property type="evidence" value="ECO:0007669"/>
    <property type="project" value="TreeGrafter"/>
</dbReference>
<protein>
    <submittedName>
        <fullName evidence="1">Puromycin-sensitive aminopeptidase-like isoform X2</fullName>
    </submittedName>
</protein>
<dbReference type="GO" id="GO:0005737">
    <property type="term" value="C:cytoplasm"/>
    <property type="evidence" value="ECO:0007669"/>
    <property type="project" value="TreeGrafter"/>
</dbReference>
<keyword evidence="1" id="KW-0645">Protease</keyword>
<accession>A0A443RTG8</accession>
<dbReference type="VEuPathDB" id="VectorBase:LDEU013438"/>
<keyword evidence="1" id="KW-0031">Aminopeptidase</keyword>
<gene>
    <name evidence="1" type="ORF">B4U80_12465</name>
</gene>
<proteinExistence type="predicted"/>
<dbReference type="GO" id="GO:0042277">
    <property type="term" value="F:peptide binding"/>
    <property type="evidence" value="ECO:0007669"/>
    <property type="project" value="TreeGrafter"/>
</dbReference>
<evidence type="ECO:0000313" key="1">
    <source>
        <dbReference type="EMBL" id="RWS18602.1"/>
    </source>
</evidence>
<dbReference type="GO" id="GO:0016020">
    <property type="term" value="C:membrane"/>
    <property type="evidence" value="ECO:0007669"/>
    <property type="project" value="TreeGrafter"/>
</dbReference>
<evidence type="ECO:0000313" key="2">
    <source>
        <dbReference type="Proteomes" id="UP000288716"/>
    </source>
</evidence>
<reference evidence="1 2" key="1">
    <citation type="journal article" date="2018" name="Gigascience">
        <title>Genomes of trombidid mites reveal novel predicted allergens and laterally-transferred genes associated with secondary metabolism.</title>
        <authorList>
            <person name="Dong X."/>
            <person name="Chaisiri K."/>
            <person name="Xia D."/>
            <person name="Armstrong S.D."/>
            <person name="Fang Y."/>
            <person name="Donnelly M.J."/>
            <person name="Kadowaki T."/>
            <person name="McGarry J.W."/>
            <person name="Darby A.C."/>
            <person name="Makepeace B.L."/>
        </authorList>
    </citation>
    <scope>NUCLEOTIDE SEQUENCE [LARGE SCALE GENOMIC DNA]</scope>
    <source>
        <strain evidence="1">UoL-UT</strain>
    </source>
</reference>
<dbReference type="Gene3D" id="1.10.390.10">
    <property type="entry name" value="Neutral Protease Domain 2"/>
    <property type="match status" value="1"/>
</dbReference>
<dbReference type="PANTHER" id="PTHR11533">
    <property type="entry name" value="PROTEASE M1 ZINC METALLOPROTEASE"/>
    <property type="match status" value="1"/>
</dbReference>
<dbReference type="EMBL" id="NCKV01037206">
    <property type="protein sequence ID" value="RWS18602.1"/>
    <property type="molecule type" value="Genomic_DNA"/>
</dbReference>
<name>A0A443RTG8_9ACAR</name>
<dbReference type="GO" id="GO:0005615">
    <property type="term" value="C:extracellular space"/>
    <property type="evidence" value="ECO:0007669"/>
    <property type="project" value="TreeGrafter"/>
</dbReference>
<dbReference type="PANTHER" id="PTHR11533:SF174">
    <property type="entry name" value="PUROMYCIN-SENSITIVE AMINOPEPTIDASE-RELATED"/>
    <property type="match status" value="1"/>
</dbReference>
<dbReference type="Gene3D" id="2.60.40.1910">
    <property type="match status" value="1"/>
</dbReference>
<feature type="non-terminal residue" evidence="1">
    <location>
        <position position="135"/>
    </location>
</feature>
<dbReference type="GO" id="GO:0043171">
    <property type="term" value="P:peptide catabolic process"/>
    <property type="evidence" value="ECO:0007669"/>
    <property type="project" value="TreeGrafter"/>
</dbReference>
<keyword evidence="2" id="KW-1185">Reference proteome</keyword>
<dbReference type="STRING" id="299467.A0A443RTG8"/>
<dbReference type="InterPro" id="IPR050344">
    <property type="entry name" value="Peptidase_M1_aminopeptidases"/>
</dbReference>
<dbReference type="InterPro" id="IPR027268">
    <property type="entry name" value="Peptidase_M4/M1_CTD_sf"/>
</dbReference>